<dbReference type="AlphaFoldDB" id="A0AAW2E764"/>
<organism evidence="2 3">
    <name type="scientific">Cardiocondyla obscurior</name>
    <dbReference type="NCBI Taxonomy" id="286306"/>
    <lineage>
        <taxon>Eukaryota</taxon>
        <taxon>Metazoa</taxon>
        <taxon>Ecdysozoa</taxon>
        <taxon>Arthropoda</taxon>
        <taxon>Hexapoda</taxon>
        <taxon>Insecta</taxon>
        <taxon>Pterygota</taxon>
        <taxon>Neoptera</taxon>
        <taxon>Endopterygota</taxon>
        <taxon>Hymenoptera</taxon>
        <taxon>Apocrita</taxon>
        <taxon>Aculeata</taxon>
        <taxon>Formicoidea</taxon>
        <taxon>Formicidae</taxon>
        <taxon>Myrmicinae</taxon>
        <taxon>Cardiocondyla</taxon>
    </lineage>
</organism>
<proteinExistence type="predicted"/>
<reference evidence="2 3" key="1">
    <citation type="submission" date="2023-03" db="EMBL/GenBank/DDBJ databases">
        <title>High recombination rates correlate with genetic variation in Cardiocondyla obscurior ants.</title>
        <authorList>
            <person name="Errbii M."/>
        </authorList>
    </citation>
    <scope>NUCLEOTIDE SEQUENCE [LARGE SCALE GENOMIC DNA]</scope>
    <source>
        <strain evidence="2">Alpha-2009</strain>
        <tissue evidence="2">Whole body</tissue>
    </source>
</reference>
<feature type="compositionally biased region" description="Polar residues" evidence="1">
    <location>
        <begin position="22"/>
        <end position="35"/>
    </location>
</feature>
<evidence type="ECO:0000313" key="3">
    <source>
        <dbReference type="Proteomes" id="UP001430953"/>
    </source>
</evidence>
<feature type="region of interest" description="Disordered" evidence="1">
    <location>
        <begin position="1"/>
        <end position="35"/>
    </location>
</feature>
<dbReference type="Proteomes" id="UP001430953">
    <property type="component" value="Unassembled WGS sequence"/>
</dbReference>
<keyword evidence="3" id="KW-1185">Reference proteome</keyword>
<sequence length="109" mass="12328">MKLDFKSSATTEIGGRRKESDPVNTQDEAEHSSQGSVAYSALLKIRQLLKMQSQPDVKNRNKENIHSYLSEALKENCLGQINNEKYTIENVLHYENSNNLVIDNMGVDT</sequence>
<evidence type="ECO:0000256" key="1">
    <source>
        <dbReference type="SAM" id="MobiDB-lite"/>
    </source>
</evidence>
<dbReference type="EMBL" id="JADYXP020000033">
    <property type="protein sequence ID" value="KAL0098845.1"/>
    <property type="molecule type" value="Genomic_DNA"/>
</dbReference>
<protein>
    <submittedName>
        <fullName evidence="2">Uncharacterized protein</fullName>
    </submittedName>
</protein>
<accession>A0AAW2E764</accession>
<gene>
    <name evidence="2" type="ORF">PUN28_020790</name>
</gene>
<evidence type="ECO:0000313" key="2">
    <source>
        <dbReference type="EMBL" id="KAL0098845.1"/>
    </source>
</evidence>
<comment type="caution">
    <text evidence="2">The sequence shown here is derived from an EMBL/GenBank/DDBJ whole genome shotgun (WGS) entry which is preliminary data.</text>
</comment>
<name>A0AAW2E764_9HYME</name>